<dbReference type="EMBL" id="CNFT01002690">
    <property type="protein sequence ID" value="CKU46149.1"/>
    <property type="molecule type" value="Genomic_DNA"/>
</dbReference>
<name>A0A655ART9_MYCTX</name>
<organism evidence="1 2">
    <name type="scientific">Mycobacterium tuberculosis</name>
    <dbReference type="NCBI Taxonomy" id="1773"/>
    <lineage>
        <taxon>Bacteria</taxon>
        <taxon>Bacillati</taxon>
        <taxon>Actinomycetota</taxon>
        <taxon>Actinomycetes</taxon>
        <taxon>Mycobacteriales</taxon>
        <taxon>Mycobacteriaceae</taxon>
        <taxon>Mycobacterium</taxon>
        <taxon>Mycobacterium tuberculosis complex</taxon>
    </lineage>
</organism>
<sequence length="63" mass="6586">MAQKMVSRMIIGGSAGFKMMIALPRAAPPMVWTPRAVVLVNSSMLARVPGPAETEATDATISA</sequence>
<dbReference type="AlphaFoldDB" id="A0A655ART9"/>
<accession>A0A655ART9</accession>
<proteinExistence type="predicted"/>
<gene>
    <name evidence="1" type="ORF">ERS027659_05211</name>
</gene>
<evidence type="ECO:0000313" key="2">
    <source>
        <dbReference type="Proteomes" id="UP000050164"/>
    </source>
</evidence>
<protein>
    <submittedName>
        <fullName evidence="1">Uncharacterized protein</fullName>
    </submittedName>
</protein>
<evidence type="ECO:0000313" key="1">
    <source>
        <dbReference type="EMBL" id="CKU46149.1"/>
    </source>
</evidence>
<reference evidence="1 2" key="1">
    <citation type="submission" date="2015-03" db="EMBL/GenBank/DDBJ databases">
        <authorList>
            <consortium name="Pathogen Informatics"/>
        </authorList>
    </citation>
    <scope>NUCLEOTIDE SEQUENCE [LARGE SCALE GENOMIC DNA]</scope>
    <source>
        <strain evidence="1 2">Bir 185</strain>
    </source>
</reference>
<dbReference type="Proteomes" id="UP000050164">
    <property type="component" value="Unassembled WGS sequence"/>
</dbReference>